<comment type="caution">
    <text evidence="1">The sequence shown here is derived from an EMBL/GenBank/DDBJ whole genome shotgun (WGS) entry which is preliminary data.</text>
</comment>
<dbReference type="EMBL" id="CM039431">
    <property type="protein sequence ID" value="KAI4338136.1"/>
    <property type="molecule type" value="Genomic_DNA"/>
</dbReference>
<sequence length="223" mass="25693">MAEDQVKLYGVWASPFNCRVIWALKLKGIAYEYIGEDLSNKSPQLLQYNPVHKKIPVLVHGGKPICESMIIVEYIDEIWPQINPLLPADPYERAQARFWVKFAEEKGSVVWSLFRSIEGREKATKETLEVLEVVENQCLGEKKFFGGDNISIVDIAFGAIFHWLQVIEEIIDLKLLQAEKFPHLHSWINNFRDVPVIKDSLPDHEKLLAFFKARMEKLLASSN</sequence>
<keyword evidence="2" id="KW-1185">Reference proteome</keyword>
<name>A0ACB9NQ35_BAUVA</name>
<evidence type="ECO:0000313" key="2">
    <source>
        <dbReference type="Proteomes" id="UP000828941"/>
    </source>
</evidence>
<protein>
    <submittedName>
        <fullName evidence="1">Uncharacterized protein</fullName>
    </submittedName>
</protein>
<evidence type="ECO:0000313" key="1">
    <source>
        <dbReference type="EMBL" id="KAI4338136.1"/>
    </source>
</evidence>
<proteinExistence type="predicted"/>
<gene>
    <name evidence="1" type="ORF">L6164_016483</name>
</gene>
<accession>A0ACB9NQ35</accession>
<dbReference type="Proteomes" id="UP000828941">
    <property type="component" value="Chromosome 6"/>
</dbReference>
<organism evidence="1 2">
    <name type="scientific">Bauhinia variegata</name>
    <name type="common">Purple orchid tree</name>
    <name type="synonym">Phanera variegata</name>
    <dbReference type="NCBI Taxonomy" id="167791"/>
    <lineage>
        <taxon>Eukaryota</taxon>
        <taxon>Viridiplantae</taxon>
        <taxon>Streptophyta</taxon>
        <taxon>Embryophyta</taxon>
        <taxon>Tracheophyta</taxon>
        <taxon>Spermatophyta</taxon>
        <taxon>Magnoliopsida</taxon>
        <taxon>eudicotyledons</taxon>
        <taxon>Gunneridae</taxon>
        <taxon>Pentapetalae</taxon>
        <taxon>rosids</taxon>
        <taxon>fabids</taxon>
        <taxon>Fabales</taxon>
        <taxon>Fabaceae</taxon>
        <taxon>Cercidoideae</taxon>
        <taxon>Cercideae</taxon>
        <taxon>Bauhiniinae</taxon>
        <taxon>Bauhinia</taxon>
    </lineage>
</organism>
<reference evidence="1 2" key="1">
    <citation type="journal article" date="2022" name="DNA Res.">
        <title>Chromosomal-level genome assembly of the orchid tree Bauhinia variegata (Leguminosae; Cercidoideae) supports the allotetraploid origin hypothesis of Bauhinia.</title>
        <authorList>
            <person name="Zhong Y."/>
            <person name="Chen Y."/>
            <person name="Zheng D."/>
            <person name="Pang J."/>
            <person name="Liu Y."/>
            <person name="Luo S."/>
            <person name="Meng S."/>
            <person name="Qian L."/>
            <person name="Wei D."/>
            <person name="Dai S."/>
            <person name="Zhou R."/>
        </authorList>
    </citation>
    <scope>NUCLEOTIDE SEQUENCE [LARGE SCALE GENOMIC DNA]</scope>
    <source>
        <strain evidence="1">BV-YZ2020</strain>
    </source>
</reference>